<evidence type="ECO:0000313" key="4">
    <source>
        <dbReference type="Proteomes" id="UP000616724"/>
    </source>
</evidence>
<evidence type="ECO:0000259" key="2">
    <source>
        <dbReference type="Pfam" id="PF08327"/>
    </source>
</evidence>
<reference evidence="3 4" key="1">
    <citation type="submission" date="2021-01" db="EMBL/GenBank/DDBJ databases">
        <title>Whole genome shotgun sequence of Planobispora longispora NBRC 13918.</title>
        <authorList>
            <person name="Komaki H."/>
            <person name="Tamura T."/>
        </authorList>
    </citation>
    <scope>NUCLEOTIDE SEQUENCE [LARGE SCALE GENOMIC DNA]</scope>
    <source>
        <strain evidence="3 4">NBRC 13918</strain>
    </source>
</reference>
<name>A0A8J3W8J2_9ACTN</name>
<dbReference type="RefSeq" id="WP_203895138.1">
    <property type="nucleotide sequence ID" value="NZ_BOOH01000063.1"/>
</dbReference>
<organism evidence="3 4">
    <name type="scientific">Planobispora longispora</name>
    <dbReference type="NCBI Taxonomy" id="28887"/>
    <lineage>
        <taxon>Bacteria</taxon>
        <taxon>Bacillati</taxon>
        <taxon>Actinomycetota</taxon>
        <taxon>Actinomycetes</taxon>
        <taxon>Streptosporangiales</taxon>
        <taxon>Streptosporangiaceae</taxon>
        <taxon>Planobispora</taxon>
    </lineage>
</organism>
<dbReference type="InterPro" id="IPR023393">
    <property type="entry name" value="START-like_dom_sf"/>
</dbReference>
<sequence length="140" mass="15780">MTTIEVDEFLPHPPAKVWRALTDSDLLARWLMPNDFKPVVGHRFTFATQPVPRVGFDGIIRCEVLEIDDGRLLRIGWAGGALDTTVTWRLTAEGRGTRLFVEHAGFDLDDPVQEYAFRGMSSGWRSHVFRSLLATLAGLR</sequence>
<protein>
    <recommendedName>
        <fullName evidence="2">Activator of Hsp90 ATPase homologue 1/2-like C-terminal domain-containing protein</fullName>
    </recommendedName>
</protein>
<keyword evidence="4" id="KW-1185">Reference proteome</keyword>
<dbReference type="CDD" id="cd07814">
    <property type="entry name" value="SRPBCC_CalC_Aha1-like"/>
    <property type="match status" value="1"/>
</dbReference>
<dbReference type="Proteomes" id="UP000616724">
    <property type="component" value="Unassembled WGS sequence"/>
</dbReference>
<gene>
    <name evidence="3" type="ORF">Plo01_71480</name>
</gene>
<evidence type="ECO:0000313" key="3">
    <source>
        <dbReference type="EMBL" id="GIH80719.1"/>
    </source>
</evidence>
<proteinExistence type="inferred from homology"/>
<dbReference type="SUPFAM" id="SSF55961">
    <property type="entry name" value="Bet v1-like"/>
    <property type="match status" value="1"/>
</dbReference>
<dbReference type="AlphaFoldDB" id="A0A8J3W8J2"/>
<accession>A0A8J3W8J2</accession>
<dbReference type="InterPro" id="IPR013538">
    <property type="entry name" value="ASHA1/2-like_C"/>
</dbReference>
<dbReference type="EMBL" id="BOOH01000063">
    <property type="protein sequence ID" value="GIH80719.1"/>
    <property type="molecule type" value="Genomic_DNA"/>
</dbReference>
<dbReference type="Pfam" id="PF08327">
    <property type="entry name" value="AHSA1"/>
    <property type="match status" value="1"/>
</dbReference>
<dbReference type="Gene3D" id="3.30.530.20">
    <property type="match status" value="1"/>
</dbReference>
<comment type="caution">
    <text evidence="3">The sequence shown here is derived from an EMBL/GenBank/DDBJ whole genome shotgun (WGS) entry which is preliminary data.</text>
</comment>
<comment type="similarity">
    <text evidence="1">Belongs to the AHA1 family.</text>
</comment>
<evidence type="ECO:0000256" key="1">
    <source>
        <dbReference type="ARBA" id="ARBA00006817"/>
    </source>
</evidence>
<feature type="domain" description="Activator of Hsp90 ATPase homologue 1/2-like C-terminal" evidence="2">
    <location>
        <begin position="12"/>
        <end position="136"/>
    </location>
</feature>